<organism evidence="4 5">
    <name type="scientific">Eiseniibacteriota bacterium</name>
    <dbReference type="NCBI Taxonomy" id="2212470"/>
    <lineage>
        <taxon>Bacteria</taxon>
        <taxon>Candidatus Eiseniibacteriota</taxon>
    </lineage>
</organism>
<dbReference type="InterPro" id="IPR025965">
    <property type="entry name" value="FlgD/Vpr_Ig-like"/>
</dbReference>
<feature type="region of interest" description="Disordered" evidence="1">
    <location>
        <begin position="546"/>
        <end position="568"/>
    </location>
</feature>
<evidence type="ECO:0000256" key="1">
    <source>
        <dbReference type="SAM" id="MobiDB-lite"/>
    </source>
</evidence>
<comment type="caution">
    <text evidence="4">The sequence shown here is derived from an EMBL/GenBank/DDBJ whole genome shotgun (WGS) entry which is preliminary data.</text>
</comment>
<evidence type="ECO:0000256" key="2">
    <source>
        <dbReference type="SAM" id="SignalP"/>
    </source>
</evidence>
<evidence type="ECO:0000313" key="5">
    <source>
        <dbReference type="Proteomes" id="UP000320184"/>
    </source>
</evidence>
<dbReference type="SUPFAM" id="SSF50939">
    <property type="entry name" value="Sialidases"/>
    <property type="match status" value="1"/>
</dbReference>
<dbReference type="Pfam" id="PF13860">
    <property type="entry name" value="FlgD_ig"/>
    <property type="match status" value="1"/>
</dbReference>
<dbReference type="InterPro" id="IPR036278">
    <property type="entry name" value="Sialidase_sf"/>
</dbReference>
<evidence type="ECO:0000259" key="3">
    <source>
        <dbReference type="Pfam" id="PF13860"/>
    </source>
</evidence>
<feature type="signal peptide" evidence="2">
    <location>
        <begin position="1"/>
        <end position="29"/>
    </location>
</feature>
<protein>
    <recommendedName>
        <fullName evidence="3">FlgD/Vpr Ig-like domain-containing protein</fullName>
    </recommendedName>
</protein>
<feature type="domain" description="FlgD/Vpr Ig-like" evidence="3">
    <location>
        <begin position="579"/>
        <end position="633"/>
    </location>
</feature>
<evidence type="ECO:0000313" key="4">
    <source>
        <dbReference type="EMBL" id="TMQ53110.1"/>
    </source>
</evidence>
<dbReference type="EMBL" id="VBOT01000022">
    <property type="protein sequence ID" value="TMQ53110.1"/>
    <property type="molecule type" value="Genomic_DNA"/>
</dbReference>
<gene>
    <name evidence="4" type="ORF">E6K73_01760</name>
</gene>
<dbReference type="Gene3D" id="2.120.10.10">
    <property type="match status" value="2"/>
</dbReference>
<dbReference type="Gene3D" id="2.60.40.4070">
    <property type="match status" value="1"/>
</dbReference>
<sequence>MKRNQAANVMTACVWAAAAMLLFPGPGRAGGFRTPAADPGAQENARSLATALLRSDVAKYLSGPGRSVLEMIGSDEPRNESLKAGHELWSGDAAPLGPSTVRVNDPGQDGYAASDITTQSETAVAAFGPNVIVVYNDSGQFETQSFEGYGRSTDGGATFTDMGAVPVIFPTAANYGDPAIVASRRGEFFVAAIAYNSTLLGSQFTISVQKSTDRGLTWGAPVYTPQYASGSFADKDFIAVDNTAGPSSGNLYVTWTNFAPPYNELPIVVSRSTNGGASFSAPIRISAFGSSNEGPEPAVGPNGEIYVAWFQYQGVGGAGIVMAKSTDGGATFGPPQFVTPVTPIGFGTGNLAGNFRANSFPRIDVSPVNGEVYMVFAGNPPGPDGADVFFIRSTDGGATWSAPARVNDDTGATDQWFPDLAVNGEGKIRVFWYDRRRHSDKPGDLLIDLYGTSSVDGGLTFSPNQRISHPRSGSDAGMIPAVGYDPYINPIYMGDYNDIKVDTTPTGPGLGFYSAWGDFTRIVRTDGGTRTDQDVVFARQDLTPALARGGPAGTSAPELATGDPNPKGPRTTINFVVGEAAAGPVEIGIYDVAGRLVSRLASPALSPGRHELAWDGRGEGGESVRPGMYFVRALQADRPVVCSTRILYMR</sequence>
<proteinExistence type="predicted"/>
<name>A0A538SP20_UNCEI</name>
<keyword evidence="2" id="KW-0732">Signal</keyword>
<dbReference type="AlphaFoldDB" id="A0A538SP20"/>
<dbReference type="Proteomes" id="UP000320184">
    <property type="component" value="Unassembled WGS sequence"/>
</dbReference>
<accession>A0A538SP20</accession>
<reference evidence="4 5" key="1">
    <citation type="journal article" date="2019" name="Nat. Microbiol.">
        <title>Mediterranean grassland soil C-N compound turnover is dependent on rainfall and depth, and is mediated by genomically divergent microorganisms.</title>
        <authorList>
            <person name="Diamond S."/>
            <person name="Andeer P.F."/>
            <person name="Li Z."/>
            <person name="Crits-Christoph A."/>
            <person name="Burstein D."/>
            <person name="Anantharaman K."/>
            <person name="Lane K.R."/>
            <person name="Thomas B.C."/>
            <person name="Pan C."/>
            <person name="Northen T.R."/>
            <person name="Banfield J.F."/>
        </authorList>
    </citation>
    <scope>NUCLEOTIDE SEQUENCE [LARGE SCALE GENOMIC DNA]</scope>
    <source>
        <strain evidence="4">WS_3</strain>
    </source>
</reference>
<dbReference type="CDD" id="cd15482">
    <property type="entry name" value="Sialidase_non-viral"/>
    <property type="match status" value="1"/>
</dbReference>
<feature type="chain" id="PRO_5022216276" description="FlgD/Vpr Ig-like domain-containing protein" evidence="2">
    <location>
        <begin position="30"/>
        <end position="650"/>
    </location>
</feature>